<evidence type="ECO:0000256" key="1">
    <source>
        <dbReference type="SAM" id="MobiDB-lite"/>
    </source>
</evidence>
<protein>
    <recommendedName>
        <fullName evidence="3">DUF3566 domain-containing protein</fullName>
    </recommendedName>
</protein>
<keyword evidence="5" id="KW-1185">Reference proteome</keyword>
<keyword evidence="2" id="KW-0472">Membrane</keyword>
<name>A0A1H9TSB3_9ACTN</name>
<keyword evidence="2" id="KW-0812">Transmembrane</keyword>
<dbReference type="Proteomes" id="UP000198815">
    <property type="component" value="Unassembled WGS sequence"/>
</dbReference>
<dbReference type="RefSeq" id="WP_091971005.1">
    <property type="nucleotide sequence ID" value="NZ_FOGZ01000027.1"/>
</dbReference>
<sequence length="199" mass="21146">MANDSATGSGGEPGEVTRTFGRPGEATSRPSQTSVSEQTATEGRPLDARIAGANVTLQPQPEPSASQRRRRPKVERPTRKARLRLARIDPWSVMKTAAMFSVAGGIILFVAVWALWGVIDASGVLSKMQEAITALIGTSSGSTSVQITNYVNQWRVLGFTAVVAVVDVILVTALCTLFSFLYNLAAQLIGGLEVTLAED</sequence>
<keyword evidence="2" id="KW-1133">Transmembrane helix</keyword>
<dbReference type="STRING" id="64702.SAMN05443377_1279"/>
<feature type="transmembrane region" description="Helical" evidence="2">
    <location>
        <begin position="97"/>
        <end position="119"/>
    </location>
</feature>
<feature type="region of interest" description="Disordered" evidence="1">
    <location>
        <begin position="1"/>
        <end position="79"/>
    </location>
</feature>
<feature type="transmembrane region" description="Helical" evidence="2">
    <location>
        <begin position="156"/>
        <end position="182"/>
    </location>
</feature>
<feature type="domain" description="DUF3566" evidence="3">
    <location>
        <begin position="79"/>
        <end position="198"/>
    </location>
</feature>
<gene>
    <name evidence="4" type="ORF">SAMN05443377_1279</name>
</gene>
<accession>A0A1H9TSB3</accession>
<feature type="compositionally biased region" description="Polar residues" evidence="1">
    <location>
        <begin position="28"/>
        <end position="41"/>
    </location>
</feature>
<evidence type="ECO:0000313" key="5">
    <source>
        <dbReference type="Proteomes" id="UP000198815"/>
    </source>
</evidence>
<evidence type="ECO:0000313" key="4">
    <source>
        <dbReference type="EMBL" id="SER99861.1"/>
    </source>
</evidence>
<dbReference type="OrthoDB" id="3240216at2"/>
<dbReference type="InterPro" id="IPR021949">
    <property type="entry name" value="DUF3566_TM"/>
</dbReference>
<dbReference type="EMBL" id="FOGZ01000027">
    <property type="protein sequence ID" value="SER99861.1"/>
    <property type="molecule type" value="Genomic_DNA"/>
</dbReference>
<evidence type="ECO:0000256" key="2">
    <source>
        <dbReference type="SAM" id="Phobius"/>
    </source>
</evidence>
<feature type="compositionally biased region" description="Polar residues" evidence="1">
    <location>
        <begin position="55"/>
        <end position="66"/>
    </location>
</feature>
<proteinExistence type="predicted"/>
<feature type="compositionally biased region" description="Basic residues" evidence="1">
    <location>
        <begin position="67"/>
        <end position="79"/>
    </location>
</feature>
<evidence type="ECO:0000259" key="3">
    <source>
        <dbReference type="Pfam" id="PF12089"/>
    </source>
</evidence>
<dbReference type="Pfam" id="PF12089">
    <property type="entry name" value="DUF3566"/>
    <property type="match status" value="1"/>
</dbReference>
<reference evidence="4 5" key="1">
    <citation type="submission" date="2016-10" db="EMBL/GenBank/DDBJ databases">
        <authorList>
            <person name="de Groot N.N."/>
        </authorList>
    </citation>
    <scope>NUCLEOTIDE SEQUENCE [LARGE SCALE GENOMIC DNA]</scope>
    <source>
        <strain evidence="4 5">DSM 16859</strain>
    </source>
</reference>
<organism evidence="4 5">
    <name type="scientific">Propionibacterium cyclohexanicum</name>
    <dbReference type="NCBI Taxonomy" id="64702"/>
    <lineage>
        <taxon>Bacteria</taxon>
        <taxon>Bacillati</taxon>
        <taxon>Actinomycetota</taxon>
        <taxon>Actinomycetes</taxon>
        <taxon>Propionibacteriales</taxon>
        <taxon>Propionibacteriaceae</taxon>
        <taxon>Propionibacterium</taxon>
    </lineage>
</organism>
<dbReference type="AlphaFoldDB" id="A0A1H9TSB3"/>